<dbReference type="Gene3D" id="2.60.40.1120">
    <property type="entry name" value="Carboxypeptidase-like, regulatory domain"/>
    <property type="match status" value="2"/>
</dbReference>
<evidence type="ECO:0000256" key="4">
    <source>
        <dbReference type="SAM" id="MobiDB-lite"/>
    </source>
</evidence>
<reference evidence="6" key="1">
    <citation type="submission" date="2021-01" db="EMBL/GenBank/DDBJ databases">
        <title>Whole genome shotgun sequence of Actinocatenispora rupis NBRC 107355.</title>
        <authorList>
            <person name="Komaki H."/>
            <person name="Tamura T."/>
        </authorList>
    </citation>
    <scope>NUCLEOTIDE SEQUENCE</scope>
    <source>
        <strain evidence="6">NBRC 107355</strain>
    </source>
</reference>
<dbReference type="AlphaFoldDB" id="A0A8J3J7D0"/>
<proteinExistence type="inferred from homology"/>
<dbReference type="EMBL" id="BOMB01000009">
    <property type="protein sequence ID" value="GID10738.1"/>
    <property type="molecule type" value="Genomic_DNA"/>
</dbReference>
<protein>
    <submittedName>
        <fullName evidence="6">Uncharacterized protein</fullName>
    </submittedName>
</protein>
<dbReference type="InterPro" id="IPR013783">
    <property type="entry name" value="Ig-like_fold"/>
</dbReference>
<feature type="region of interest" description="Disordered" evidence="4">
    <location>
        <begin position="32"/>
        <end position="97"/>
    </location>
</feature>
<feature type="transmembrane region" description="Helical" evidence="5">
    <location>
        <begin position="6"/>
        <end position="27"/>
    </location>
</feature>
<dbReference type="PANTHER" id="PTHR36108">
    <property type="entry name" value="COLOSSIN-B-RELATED"/>
    <property type="match status" value="1"/>
</dbReference>
<keyword evidence="5" id="KW-0472">Membrane</keyword>
<keyword evidence="7" id="KW-1185">Reference proteome</keyword>
<comment type="similarity">
    <text evidence="1">Belongs to the serine-aspartate repeat-containing protein (SDr) family.</text>
</comment>
<keyword evidence="5" id="KW-1133">Transmembrane helix</keyword>
<sequence length="433" mass="44335">MQSAFVWWSLVVALLAVLLVLVIVLVLRKPRGDTDPARPPAAMPADPLPGHPARPDQTRGFPVSSPVPPGELFTPARPAAADPPPRGFPVSSPTPPEELFTPARPPAPGGEQLFTPARPVPPAGSNGGAARPPARTWPTVGVRELAAASRQIAQPVLRGTVRGDDGTLLADAVLTVINVTGGQAGSSRTGADGTYELAIPAEGGYVLIARGVNHEPHASTVTVNGPVTTCDIKLTSAAGLMGAVCDADGSSIAGATVILTNTNGAVVSAQRTNVQGGYTVDDLTPGLYTVTATAPGQEPVAMLVDVPPTGVVRQNVAFPPRRLGLRGVARHRVDGRPLADVRVRLLDASGAVVATTGTGPDGRYEFADLAAGRYTVAASGYPEVTGSLDLGDTAGEYEVRLGHADLPPGSALVPVSAPDALLDNGTADEEHRR</sequence>
<dbReference type="RefSeq" id="WP_203656206.1">
    <property type="nucleotide sequence ID" value="NZ_BAAAZM010000003.1"/>
</dbReference>
<evidence type="ECO:0000313" key="6">
    <source>
        <dbReference type="EMBL" id="GID10738.1"/>
    </source>
</evidence>
<keyword evidence="3" id="KW-0732">Signal</keyword>
<evidence type="ECO:0000256" key="3">
    <source>
        <dbReference type="ARBA" id="ARBA00022729"/>
    </source>
</evidence>
<dbReference type="SUPFAM" id="SSF49478">
    <property type="entry name" value="Cna protein B-type domain"/>
    <property type="match status" value="1"/>
</dbReference>
<comment type="caution">
    <text evidence="6">The sequence shown here is derived from an EMBL/GenBank/DDBJ whole genome shotgun (WGS) entry which is preliminary data.</text>
</comment>
<dbReference type="GO" id="GO:0005975">
    <property type="term" value="P:carbohydrate metabolic process"/>
    <property type="evidence" value="ECO:0007669"/>
    <property type="project" value="UniProtKB-ARBA"/>
</dbReference>
<accession>A0A8J3J7D0</accession>
<keyword evidence="2" id="KW-0964">Secreted</keyword>
<dbReference type="Proteomes" id="UP000612808">
    <property type="component" value="Unassembled WGS sequence"/>
</dbReference>
<keyword evidence="5" id="KW-0812">Transmembrane</keyword>
<evidence type="ECO:0000256" key="1">
    <source>
        <dbReference type="ARBA" id="ARBA00007257"/>
    </source>
</evidence>
<dbReference type="PANTHER" id="PTHR36108:SF13">
    <property type="entry name" value="COLOSSIN-B-RELATED"/>
    <property type="match status" value="1"/>
</dbReference>
<evidence type="ECO:0000313" key="7">
    <source>
        <dbReference type="Proteomes" id="UP000612808"/>
    </source>
</evidence>
<gene>
    <name evidence="6" type="ORF">Aru02nite_16270</name>
</gene>
<feature type="compositionally biased region" description="Pro residues" evidence="4">
    <location>
        <begin position="81"/>
        <end position="96"/>
    </location>
</feature>
<organism evidence="6 7">
    <name type="scientific">Actinocatenispora rupis</name>
    <dbReference type="NCBI Taxonomy" id="519421"/>
    <lineage>
        <taxon>Bacteria</taxon>
        <taxon>Bacillati</taxon>
        <taxon>Actinomycetota</taxon>
        <taxon>Actinomycetes</taxon>
        <taxon>Micromonosporales</taxon>
        <taxon>Micromonosporaceae</taxon>
        <taxon>Actinocatenispora</taxon>
    </lineage>
</organism>
<dbReference type="InterPro" id="IPR008969">
    <property type="entry name" value="CarboxyPept-like_regulatory"/>
</dbReference>
<dbReference type="Pfam" id="PF13620">
    <property type="entry name" value="CarboxypepD_reg"/>
    <property type="match status" value="3"/>
</dbReference>
<evidence type="ECO:0000256" key="5">
    <source>
        <dbReference type="SAM" id="Phobius"/>
    </source>
</evidence>
<feature type="compositionally biased region" description="Pro residues" evidence="4">
    <location>
        <begin position="37"/>
        <end position="52"/>
    </location>
</feature>
<name>A0A8J3J7D0_9ACTN</name>
<evidence type="ECO:0000256" key="2">
    <source>
        <dbReference type="ARBA" id="ARBA00022525"/>
    </source>
</evidence>
<dbReference type="SUPFAM" id="SSF49464">
    <property type="entry name" value="Carboxypeptidase regulatory domain-like"/>
    <property type="match status" value="2"/>
</dbReference>
<dbReference type="Gene3D" id="2.60.40.10">
    <property type="entry name" value="Immunoglobulins"/>
    <property type="match status" value="1"/>
</dbReference>